<keyword evidence="2" id="KW-0812">Transmembrane</keyword>
<gene>
    <name evidence="3" type="ORF">ACFQS1_17170</name>
</gene>
<protein>
    <recommendedName>
        <fullName evidence="5">Polysaccharide chain length determinant N-terminal domain-containing protein</fullName>
    </recommendedName>
</protein>
<keyword evidence="2" id="KW-1133">Transmembrane helix</keyword>
<organism evidence="3 4">
    <name type="scientific">Paractinoplanes rhizophilus</name>
    <dbReference type="NCBI Taxonomy" id="1416877"/>
    <lineage>
        <taxon>Bacteria</taxon>
        <taxon>Bacillati</taxon>
        <taxon>Actinomycetota</taxon>
        <taxon>Actinomycetes</taxon>
        <taxon>Micromonosporales</taxon>
        <taxon>Micromonosporaceae</taxon>
        <taxon>Paractinoplanes</taxon>
    </lineage>
</organism>
<dbReference type="EMBL" id="JBHTBJ010000011">
    <property type="protein sequence ID" value="MFC7275722.1"/>
    <property type="molecule type" value="Genomic_DNA"/>
</dbReference>
<sequence length="296" mass="31681">MDFWDLTKLVFRRWYIAVPLLLATAFAAVYTMNTVQPDYKATAYVQLIPPPEASIAKDIKTLRNPWLDLGLGALNTAATYATVDKRFLNQLKTGGMSDNVVITNGYPAPIATIEVIGSSQAIATGTADAVVKHFNDVVKSLQDDYAVQTPGRILTRRLDTGTNLEETGGKVKRALVAVLGAGVLVTAGLTIALDALMSGRFRRRGKRGETEVDESVAEPVITPTGGPGDRTVKIQVPPQASRQQSAVPAVNGGTPGETNGSKGSVRRTAEHAPTDATIVLPSSVYPKRGDRRDSRR</sequence>
<dbReference type="Proteomes" id="UP001596548">
    <property type="component" value="Unassembled WGS sequence"/>
</dbReference>
<name>A0ABW2HRJ9_9ACTN</name>
<evidence type="ECO:0000256" key="1">
    <source>
        <dbReference type="SAM" id="MobiDB-lite"/>
    </source>
</evidence>
<evidence type="ECO:0000256" key="2">
    <source>
        <dbReference type="SAM" id="Phobius"/>
    </source>
</evidence>
<keyword evidence="4" id="KW-1185">Reference proteome</keyword>
<evidence type="ECO:0008006" key="5">
    <source>
        <dbReference type="Google" id="ProtNLM"/>
    </source>
</evidence>
<proteinExistence type="predicted"/>
<keyword evidence="2" id="KW-0472">Membrane</keyword>
<accession>A0ABW2HRJ9</accession>
<feature type="compositionally biased region" description="Basic and acidic residues" evidence="1">
    <location>
        <begin position="287"/>
        <end position="296"/>
    </location>
</feature>
<feature type="region of interest" description="Disordered" evidence="1">
    <location>
        <begin position="203"/>
        <end position="296"/>
    </location>
</feature>
<dbReference type="RefSeq" id="WP_378969183.1">
    <property type="nucleotide sequence ID" value="NZ_JBHTBJ010000011.1"/>
</dbReference>
<feature type="transmembrane region" description="Helical" evidence="2">
    <location>
        <begin position="174"/>
        <end position="197"/>
    </location>
</feature>
<evidence type="ECO:0000313" key="3">
    <source>
        <dbReference type="EMBL" id="MFC7275722.1"/>
    </source>
</evidence>
<evidence type="ECO:0000313" key="4">
    <source>
        <dbReference type="Proteomes" id="UP001596548"/>
    </source>
</evidence>
<reference evidence="4" key="1">
    <citation type="journal article" date="2019" name="Int. J. Syst. Evol. Microbiol.">
        <title>The Global Catalogue of Microorganisms (GCM) 10K type strain sequencing project: providing services to taxonomists for standard genome sequencing and annotation.</title>
        <authorList>
            <consortium name="The Broad Institute Genomics Platform"/>
            <consortium name="The Broad Institute Genome Sequencing Center for Infectious Disease"/>
            <person name="Wu L."/>
            <person name="Ma J."/>
        </authorList>
    </citation>
    <scope>NUCLEOTIDE SEQUENCE [LARGE SCALE GENOMIC DNA]</scope>
    <source>
        <strain evidence="4">XZYJT-10</strain>
    </source>
</reference>
<comment type="caution">
    <text evidence="3">The sequence shown here is derived from an EMBL/GenBank/DDBJ whole genome shotgun (WGS) entry which is preliminary data.</text>
</comment>